<dbReference type="Pfam" id="PF07730">
    <property type="entry name" value="HisKA_3"/>
    <property type="match status" value="1"/>
</dbReference>
<dbReference type="GO" id="GO:0046983">
    <property type="term" value="F:protein dimerization activity"/>
    <property type="evidence" value="ECO:0007669"/>
    <property type="project" value="InterPro"/>
</dbReference>
<dbReference type="GO" id="GO:0005737">
    <property type="term" value="C:cytoplasm"/>
    <property type="evidence" value="ECO:0007669"/>
    <property type="project" value="UniProtKB-SubCell"/>
</dbReference>
<protein>
    <recommendedName>
        <fullName evidence="5">Oxygen sensor histidine kinase NreB</fullName>
        <ecNumber evidence="4">2.7.13.3</ecNumber>
    </recommendedName>
    <alternativeName>
        <fullName evidence="15">Nitrogen regulation protein B</fullName>
    </alternativeName>
</protein>
<dbReference type="InterPro" id="IPR004358">
    <property type="entry name" value="Sig_transdc_His_kin-like_C"/>
</dbReference>
<keyword evidence="9" id="KW-0479">Metal-binding</keyword>
<dbReference type="InterPro" id="IPR036890">
    <property type="entry name" value="HATPase_C_sf"/>
</dbReference>
<name>A0A6M3ZST9_9BURK</name>
<accession>A0A6M3ZST9</accession>
<dbReference type="GO" id="GO:0046872">
    <property type="term" value="F:metal ion binding"/>
    <property type="evidence" value="ECO:0007669"/>
    <property type="project" value="UniProtKB-KW"/>
</dbReference>
<comment type="function">
    <text evidence="14">Member of the two-component regulatory system NreB/NreC involved in the control of dissimilatory nitrate/nitrite reduction in response to oxygen. NreB functions as a direct oxygen sensor histidine kinase which is autophosphorylated, in the absence of oxygen, probably at the conserved histidine residue, and transfers its phosphate group probably to a conserved aspartate residue of NreC. NreB/NreC activates the expression of the nitrate (narGHJI) and nitrite (nir) reductase operons, as well as the putative nitrate transporter gene narT.</text>
</comment>
<keyword evidence="8" id="KW-0808">Transferase</keyword>
<dbReference type="Pfam" id="PF02518">
    <property type="entry name" value="HATPase_c"/>
    <property type="match status" value="1"/>
</dbReference>
<evidence type="ECO:0000256" key="11">
    <source>
        <dbReference type="ARBA" id="ARBA00023004"/>
    </source>
</evidence>
<dbReference type="SMART" id="SM00387">
    <property type="entry name" value="HATPase_c"/>
    <property type="match status" value="1"/>
</dbReference>
<evidence type="ECO:0000256" key="3">
    <source>
        <dbReference type="ARBA" id="ARBA00004496"/>
    </source>
</evidence>
<dbReference type="GO" id="GO:0000155">
    <property type="term" value="F:phosphorelay sensor kinase activity"/>
    <property type="evidence" value="ECO:0007669"/>
    <property type="project" value="InterPro"/>
</dbReference>
<keyword evidence="13" id="KW-0411">Iron-sulfur</keyword>
<keyword evidence="7" id="KW-0963">Cytoplasm</keyword>
<evidence type="ECO:0000256" key="2">
    <source>
        <dbReference type="ARBA" id="ARBA00001966"/>
    </source>
</evidence>
<dbReference type="EC" id="2.7.13.3" evidence="4"/>
<proteinExistence type="predicted"/>
<keyword evidence="12" id="KW-0902">Two-component regulatory system</keyword>
<dbReference type="CDD" id="cd16917">
    <property type="entry name" value="HATPase_UhpB-NarQ-NarX-like"/>
    <property type="match status" value="1"/>
</dbReference>
<dbReference type="InterPro" id="IPR003594">
    <property type="entry name" value="HATPase_dom"/>
</dbReference>
<evidence type="ECO:0000256" key="5">
    <source>
        <dbReference type="ARBA" id="ARBA00017322"/>
    </source>
</evidence>
<evidence type="ECO:0000256" key="15">
    <source>
        <dbReference type="ARBA" id="ARBA00030800"/>
    </source>
</evidence>
<dbReference type="InterPro" id="IPR005467">
    <property type="entry name" value="His_kinase_dom"/>
</dbReference>
<evidence type="ECO:0000256" key="13">
    <source>
        <dbReference type="ARBA" id="ARBA00023014"/>
    </source>
</evidence>
<evidence type="ECO:0000256" key="10">
    <source>
        <dbReference type="ARBA" id="ARBA00022777"/>
    </source>
</evidence>
<dbReference type="PANTHER" id="PTHR24421">
    <property type="entry name" value="NITRATE/NITRITE SENSOR PROTEIN NARX-RELATED"/>
    <property type="match status" value="1"/>
</dbReference>
<feature type="domain" description="Histidine kinase" evidence="16">
    <location>
        <begin position="26"/>
        <end position="219"/>
    </location>
</feature>
<dbReference type="RefSeq" id="WP_017450254.1">
    <property type="nucleotide sequence ID" value="NZ_CP008956.1"/>
</dbReference>
<comment type="catalytic activity">
    <reaction evidence="1">
        <text>ATP + protein L-histidine = ADP + protein N-phospho-L-histidine.</text>
        <dbReference type="EC" id="2.7.13.3"/>
    </reaction>
</comment>
<dbReference type="Gene3D" id="1.20.5.1930">
    <property type="match status" value="1"/>
</dbReference>
<evidence type="ECO:0000256" key="6">
    <source>
        <dbReference type="ARBA" id="ARBA00022485"/>
    </source>
</evidence>
<organism evidence="17 18">
    <name type="scientific">Herbaspirillum rubrisubalbicans Os34</name>
    <dbReference type="NCBI Taxonomy" id="1235827"/>
    <lineage>
        <taxon>Bacteria</taxon>
        <taxon>Pseudomonadati</taxon>
        <taxon>Pseudomonadota</taxon>
        <taxon>Betaproteobacteria</taxon>
        <taxon>Burkholderiales</taxon>
        <taxon>Oxalobacteraceae</taxon>
        <taxon>Herbaspirillum</taxon>
    </lineage>
</organism>
<dbReference type="Gene3D" id="3.30.565.10">
    <property type="entry name" value="Histidine kinase-like ATPase, C-terminal domain"/>
    <property type="match status" value="1"/>
</dbReference>
<sequence length="219" mass="24511">MSALPLPDPSQAQRIREEERTRIARDLHDELGAQLTGLGMALGQLREQLAQEKHPWLAQAEYAQQLLEQASQGMERIIDDLHPPIVEFGLVDALTWQCRHFSRQSGLECKLQCDCTLQLEDEFVVLSLLRILREALNNAARHAHARHIEVRLQVDEERLQLSVADDGSGFDPDRAPRGGRIGQGLTNMRQRAQALGGRLVLEARTGGGTLVRLEMPVAH</sequence>
<dbReference type="SUPFAM" id="SSF55874">
    <property type="entry name" value="ATPase domain of HSP90 chaperone/DNA topoisomerase II/histidine kinase"/>
    <property type="match status" value="1"/>
</dbReference>
<evidence type="ECO:0000256" key="7">
    <source>
        <dbReference type="ARBA" id="ARBA00022490"/>
    </source>
</evidence>
<evidence type="ECO:0000259" key="16">
    <source>
        <dbReference type="PROSITE" id="PS50109"/>
    </source>
</evidence>
<dbReference type="AlphaFoldDB" id="A0A6M3ZST9"/>
<evidence type="ECO:0000256" key="4">
    <source>
        <dbReference type="ARBA" id="ARBA00012438"/>
    </source>
</evidence>
<dbReference type="InterPro" id="IPR011712">
    <property type="entry name" value="Sig_transdc_His_kin_sub3_dim/P"/>
</dbReference>
<gene>
    <name evidence="17" type="ORF">C798_15965</name>
</gene>
<dbReference type="PRINTS" id="PR00344">
    <property type="entry name" value="BCTRLSENSOR"/>
</dbReference>
<dbReference type="InterPro" id="IPR050482">
    <property type="entry name" value="Sensor_HK_TwoCompSys"/>
</dbReference>
<evidence type="ECO:0000313" key="18">
    <source>
        <dbReference type="Proteomes" id="UP000501648"/>
    </source>
</evidence>
<dbReference type="GO" id="GO:0051539">
    <property type="term" value="F:4 iron, 4 sulfur cluster binding"/>
    <property type="evidence" value="ECO:0007669"/>
    <property type="project" value="UniProtKB-KW"/>
</dbReference>
<dbReference type="EMBL" id="CP008956">
    <property type="protein sequence ID" value="QJQ01679.1"/>
    <property type="molecule type" value="Genomic_DNA"/>
</dbReference>
<evidence type="ECO:0000256" key="9">
    <source>
        <dbReference type="ARBA" id="ARBA00022723"/>
    </source>
</evidence>
<evidence type="ECO:0000313" key="17">
    <source>
        <dbReference type="EMBL" id="QJQ01679.1"/>
    </source>
</evidence>
<evidence type="ECO:0000256" key="8">
    <source>
        <dbReference type="ARBA" id="ARBA00022679"/>
    </source>
</evidence>
<evidence type="ECO:0000256" key="1">
    <source>
        <dbReference type="ARBA" id="ARBA00000085"/>
    </source>
</evidence>
<keyword evidence="11" id="KW-0408">Iron</keyword>
<keyword evidence="6" id="KW-0004">4Fe-4S</keyword>
<dbReference type="PROSITE" id="PS50109">
    <property type="entry name" value="HIS_KIN"/>
    <property type="match status" value="1"/>
</dbReference>
<reference evidence="17 18" key="1">
    <citation type="journal article" date="2012" name="J. Bacteriol.">
        <title>Genome sequence of the pathogenic Herbaspirillum seropedicae strain Os34, isolated from rice roots.</title>
        <authorList>
            <person name="Ye W."/>
            <person name="Ye S."/>
            <person name="Liu J."/>
            <person name="Chang S."/>
            <person name="Chen M."/>
            <person name="Zhu B."/>
            <person name="Guo L."/>
            <person name="An Q."/>
        </authorList>
    </citation>
    <scope>NUCLEOTIDE SEQUENCE [LARGE SCALE GENOMIC DNA]</scope>
    <source>
        <strain evidence="17 18">Os34</strain>
    </source>
</reference>
<dbReference type="Proteomes" id="UP000501648">
    <property type="component" value="Chromosome"/>
</dbReference>
<comment type="cofactor">
    <cofactor evidence="2">
        <name>[4Fe-4S] cluster</name>
        <dbReference type="ChEBI" id="CHEBI:49883"/>
    </cofactor>
</comment>
<evidence type="ECO:0000256" key="14">
    <source>
        <dbReference type="ARBA" id="ARBA00024827"/>
    </source>
</evidence>
<keyword evidence="10 17" id="KW-0418">Kinase</keyword>
<dbReference type="GO" id="GO:0016020">
    <property type="term" value="C:membrane"/>
    <property type="evidence" value="ECO:0007669"/>
    <property type="project" value="InterPro"/>
</dbReference>
<comment type="subcellular location">
    <subcellularLocation>
        <location evidence="3">Cytoplasm</location>
    </subcellularLocation>
</comment>
<evidence type="ECO:0000256" key="12">
    <source>
        <dbReference type="ARBA" id="ARBA00023012"/>
    </source>
</evidence>
<dbReference type="PANTHER" id="PTHR24421:SF58">
    <property type="entry name" value="SIGNAL TRANSDUCTION HISTIDINE-PROTEIN KINASE_PHOSPHATASE UHPB"/>
    <property type="match status" value="1"/>
</dbReference>